<keyword evidence="1" id="KW-0472">Membrane</keyword>
<evidence type="ECO:0000313" key="3">
    <source>
        <dbReference type="EMBL" id="VEU75161.1"/>
    </source>
</evidence>
<accession>A0A449B3I3</accession>
<keyword evidence="1" id="KW-1133">Transmembrane helix</keyword>
<proteinExistence type="predicted"/>
<dbReference type="Pfam" id="PF08378">
    <property type="entry name" value="NERD"/>
    <property type="match status" value="1"/>
</dbReference>
<dbReference type="OrthoDB" id="400116at2"/>
<dbReference type="Proteomes" id="UP000290243">
    <property type="component" value="Chromosome"/>
</dbReference>
<reference evidence="3 4" key="1">
    <citation type="submission" date="2019-01" db="EMBL/GenBank/DDBJ databases">
        <authorList>
            <consortium name="Pathogen Informatics"/>
        </authorList>
    </citation>
    <scope>NUCLEOTIDE SEQUENCE [LARGE SCALE GENOMIC DNA]</scope>
    <source>
        <strain evidence="3 4">NCTC10168</strain>
    </source>
</reference>
<dbReference type="PROSITE" id="PS50965">
    <property type="entry name" value="NERD"/>
    <property type="match status" value="1"/>
</dbReference>
<dbReference type="EMBL" id="LR215037">
    <property type="protein sequence ID" value="VEU75161.1"/>
    <property type="molecule type" value="Genomic_DNA"/>
</dbReference>
<sequence>MWKLILGIIINSIILFAILIVTILIISVKKSKNTLGLKFEAEINNKLEEIAKSNGYKFIPSSMYKISENNLFEIDGILITNKVIFVVEIKYLQGIISGDSTSLKLTLTNGKKNKMISNPINQNKKHINKLMKLFSVNVPILSLLILPEDSELKLNQKEQWSVVTNSNKIKDTIIKVLSDLYEKEDISYEKRQIIIENLSKNKAKSYKDKKKFNRIINKKINE</sequence>
<keyword evidence="4" id="KW-1185">Reference proteome</keyword>
<protein>
    <submittedName>
        <fullName evidence="3">Nuclease-related domain</fullName>
    </submittedName>
</protein>
<evidence type="ECO:0000259" key="2">
    <source>
        <dbReference type="PROSITE" id="PS50965"/>
    </source>
</evidence>
<organism evidence="3 4">
    <name type="scientific">Mycoplasmopsis maculosa</name>
    <dbReference type="NCBI Taxonomy" id="114885"/>
    <lineage>
        <taxon>Bacteria</taxon>
        <taxon>Bacillati</taxon>
        <taxon>Mycoplasmatota</taxon>
        <taxon>Mycoplasmoidales</taxon>
        <taxon>Metamycoplasmataceae</taxon>
        <taxon>Mycoplasmopsis</taxon>
    </lineage>
</organism>
<gene>
    <name evidence="3" type="ORF">NCTC10168_00070</name>
</gene>
<evidence type="ECO:0000313" key="4">
    <source>
        <dbReference type="Proteomes" id="UP000290243"/>
    </source>
</evidence>
<dbReference type="RefSeq" id="WP_129646033.1">
    <property type="nucleotide sequence ID" value="NZ_LR215037.1"/>
</dbReference>
<dbReference type="AlphaFoldDB" id="A0A449B3I3"/>
<name>A0A449B3I3_9BACT</name>
<feature type="domain" description="NERD" evidence="2">
    <location>
        <begin position="35"/>
        <end position="153"/>
    </location>
</feature>
<evidence type="ECO:0000256" key="1">
    <source>
        <dbReference type="SAM" id="Phobius"/>
    </source>
</evidence>
<dbReference type="KEGG" id="mmau:NCTC10168_00070"/>
<keyword evidence="1" id="KW-0812">Transmembrane</keyword>
<dbReference type="InterPro" id="IPR011528">
    <property type="entry name" value="NERD"/>
</dbReference>
<feature type="transmembrane region" description="Helical" evidence="1">
    <location>
        <begin position="6"/>
        <end position="28"/>
    </location>
</feature>